<dbReference type="Proteomes" id="UP001549920">
    <property type="component" value="Unassembled WGS sequence"/>
</dbReference>
<feature type="chain" id="PRO_5044723013" evidence="1">
    <location>
        <begin position="23"/>
        <end position="163"/>
    </location>
</feature>
<accession>A0ABD0TL14</accession>
<gene>
    <name evidence="3" type="ORF">ABMA27_011676</name>
    <name evidence="2" type="ORF">ABMA28_011939</name>
</gene>
<keyword evidence="1" id="KW-0732">Signal</keyword>
<dbReference type="EMBL" id="JBEUOH010000003">
    <property type="protein sequence ID" value="KAL0895578.1"/>
    <property type="molecule type" value="Genomic_DNA"/>
</dbReference>
<evidence type="ECO:0000313" key="5">
    <source>
        <dbReference type="Proteomes" id="UP001549921"/>
    </source>
</evidence>
<proteinExistence type="predicted"/>
<dbReference type="EMBL" id="JBEDNZ010000003">
    <property type="protein sequence ID" value="KAL0850032.1"/>
    <property type="molecule type" value="Genomic_DNA"/>
</dbReference>
<evidence type="ECO:0000313" key="4">
    <source>
        <dbReference type="Proteomes" id="UP001549920"/>
    </source>
</evidence>
<sequence length="163" mass="17267">MSSFKVLFCDFCVVLLVGVTLALTEEKASTTTTTTVDDTPKGNCSCGGFPTSTPEVDAKPLLAQTPGLIVKCVDEGATTCKNLCTALATATKAKGPEILCNKLKEANELKLSAFYKICDRPWVYAEMTAEEPLCCDGGKVKVCPSVEKLNATSSVIIDAKTVM</sequence>
<name>A0ABD0TL14_LOXSC</name>
<comment type="caution">
    <text evidence="2">The sequence shown here is derived from an EMBL/GenBank/DDBJ whole genome shotgun (WGS) entry which is preliminary data.</text>
</comment>
<dbReference type="Proteomes" id="UP001549921">
    <property type="component" value="Unassembled WGS sequence"/>
</dbReference>
<feature type="signal peptide" evidence="1">
    <location>
        <begin position="1"/>
        <end position="22"/>
    </location>
</feature>
<organism evidence="2 5">
    <name type="scientific">Loxostege sticticalis</name>
    <name type="common">Beet webworm moth</name>
    <dbReference type="NCBI Taxonomy" id="481309"/>
    <lineage>
        <taxon>Eukaryota</taxon>
        <taxon>Metazoa</taxon>
        <taxon>Ecdysozoa</taxon>
        <taxon>Arthropoda</taxon>
        <taxon>Hexapoda</taxon>
        <taxon>Insecta</taxon>
        <taxon>Pterygota</taxon>
        <taxon>Neoptera</taxon>
        <taxon>Endopterygota</taxon>
        <taxon>Lepidoptera</taxon>
        <taxon>Glossata</taxon>
        <taxon>Ditrysia</taxon>
        <taxon>Pyraloidea</taxon>
        <taxon>Crambidae</taxon>
        <taxon>Pyraustinae</taxon>
        <taxon>Loxostege</taxon>
    </lineage>
</organism>
<dbReference type="AlphaFoldDB" id="A0ABD0TL14"/>
<evidence type="ECO:0000313" key="3">
    <source>
        <dbReference type="EMBL" id="KAL0895578.1"/>
    </source>
</evidence>
<protein>
    <submittedName>
        <fullName evidence="2">Uncharacterized protein</fullName>
    </submittedName>
</protein>
<keyword evidence="4" id="KW-1185">Reference proteome</keyword>
<evidence type="ECO:0000256" key="1">
    <source>
        <dbReference type="SAM" id="SignalP"/>
    </source>
</evidence>
<evidence type="ECO:0000313" key="2">
    <source>
        <dbReference type="EMBL" id="KAL0850032.1"/>
    </source>
</evidence>
<reference evidence="4 5" key="1">
    <citation type="submission" date="2024-06" db="EMBL/GenBank/DDBJ databases">
        <title>A chromosome-level genome assembly of beet webworm, Loxostege sticticalis.</title>
        <authorList>
            <person name="Zhang Y."/>
        </authorList>
    </citation>
    <scope>NUCLEOTIDE SEQUENCE [LARGE SCALE GENOMIC DNA]</scope>
    <source>
        <strain evidence="3">AQ026</strain>
        <strain evidence="2">AQ028</strain>
        <tissue evidence="2">Male pupae</tissue>
        <tissue evidence="3">Whole body</tissue>
    </source>
</reference>